<dbReference type="AlphaFoldDB" id="A0A4Z1JJF4"/>
<accession>A0A4Z1JJF4</accession>
<comment type="caution">
    <text evidence="1">The sequence shown here is derived from an EMBL/GenBank/DDBJ whole genome shotgun (WGS) entry which is preliminary data.</text>
</comment>
<protein>
    <submittedName>
        <fullName evidence="1">Uncharacterized protein</fullName>
    </submittedName>
</protein>
<reference evidence="1 2" key="1">
    <citation type="submission" date="2017-12" db="EMBL/GenBank/DDBJ databases">
        <title>Comparative genomics of Botrytis spp.</title>
        <authorList>
            <person name="Valero-Jimenez C.A."/>
            <person name="Tapia P."/>
            <person name="Veloso J."/>
            <person name="Silva-Moreno E."/>
            <person name="Staats M."/>
            <person name="Valdes J.H."/>
            <person name="Van Kan J.A.L."/>
        </authorList>
    </citation>
    <scope>NUCLEOTIDE SEQUENCE [LARGE SCALE GENOMIC DNA]</scope>
    <source>
        <strain evidence="1 2">Be9601</strain>
    </source>
</reference>
<sequence>MSLTERLQTYEYPVKTAVSTELHDLNDPDATSPARIGKQQVTKSLCAWIRKVRQSFIFDVVLISQANDHCRSGGTAGLIYEFLYIWVGTLSVSGVMEELAPMLSTAGEQYYWVYLLAPSESKNFMSHVTGKFPSLKSNRNSAKE</sequence>
<name>A0A4Z1JJF4_9HELO</name>
<gene>
    <name evidence="1" type="ORF">BELL_0338g00070</name>
</gene>
<organism evidence="1 2">
    <name type="scientific">Botrytis elliptica</name>
    <dbReference type="NCBI Taxonomy" id="278938"/>
    <lineage>
        <taxon>Eukaryota</taxon>
        <taxon>Fungi</taxon>
        <taxon>Dikarya</taxon>
        <taxon>Ascomycota</taxon>
        <taxon>Pezizomycotina</taxon>
        <taxon>Leotiomycetes</taxon>
        <taxon>Helotiales</taxon>
        <taxon>Sclerotiniaceae</taxon>
        <taxon>Botrytis</taxon>
    </lineage>
</organism>
<keyword evidence="2" id="KW-1185">Reference proteome</keyword>
<dbReference type="EMBL" id="PQXM01000336">
    <property type="protein sequence ID" value="TGO73708.1"/>
    <property type="molecule type" value="Genomic_DNA"/>
</dbReference>
<evidence type="ECO:0000313" key="1">
    <source>
        <dbReference type="EMBL" id="TGO73708.1"/>
    </source>
</evidence>
<proteinExistence type="predicted"/>
<evidence type="ECO:0000313" key="2">
    <source>
        <dbReference type="Proteomes" id="UP000297229"/>
    </source>
</evidence>
<dbReference type="Proteomes" id="UP000297229">
    <property type="component" value="Unassembled WGS sequence"/>
</dbReference>
<dbReference type="STRING" id="278938.A0A4Z1JJF4"/>